<organism evidence="3">
    <name type="scientific">Bracon brevicornis</name>
    <dbReference type="NCBI Taxonomy" id="1563983"/>
    <lineage>
        <taxon>Eukaryota</taxon>
        <taxon>Metazoa</taxon>
        <taxon>Ecdysozoa</taxon>
        <taxon>Arthropoda</taxon>
        <taxon>Hexapoda</taxon>
        <taxon>Insecta</taxon>
        <taxon>Pterygota</taxon>
        <taxon>Neoptera</taxon>
        <taxon>Endopterygota</taxon>
        <taxon>Hymenoptera</taxon>
        <taxon>Apocrita</taxon>
        <taxon>Ichneumonoidea</taxon>
        <taxon>Braconidae</taxon>
        <taxon>Braconinae</taxon>
        <taxon>Bracon</taxon>
    </lineage>
</organism>
<sequence length="384" mass="43750">MSNKDKKNEKLFQLFNLNNPHFIRQISKARRRSGQTPEKIPKFSAPSPDGKDLSYNHKESWKTIKTVSKFREMEKVFEKPGVHKESFTWSTRIPKPGPSAVAISSGTYKTERLSNCELIFTLVPAGEDSGAGINVEIRKTNPEPIRALVNVCHVQTGNKKIERFHSWTDCCKIESFISDDVYEQGSSYDIFFEILWLGRPSTIAEPSKLNLCNSLEQFVNNSKFSDVIIRVGNVDIKAHKVILAANTRYFDVALTTPMKESQEGIIDITDFEIDTMKIVIKFLYTGNDDDLDDVDTALNVLAAAEKYELLKLKHTCEYKLAQNIMFDNVLGILEEADSHNAKDLEKECMKFMVDNKSILKSTPQLKKLCLSKPLLMYEFLMNII</sequence>
<dbReference type="InterPro" id="IPR011333">
    <property type="entry name" value="SKP1/BTB/POZ_sf"/>
</dbReference>
<proteinExistence type="predicted"/>
<feature type="region of interest" description="Disordered" evidence="1">
    <location>
        <begin position="27"/>
        <end position="55"/>
    </location>
</feature>
<accession>A0A6V7IGX8</accession>
<dbReference type="CDD" id="cd18186">
    <property type="entry name" value="BTB_POZ_ZBTB_KLHL-like"/>
    <property type="match status" value="1"/>
</dbReference>
<dbReference type="InterPro" id="IPR000210">
    <property type="entry name" value="BTB/POZ_dom"/>
</dbReference>
<evidence type="ECO:0000256" key="1">
    <source>
        <dbReference type="SAM" id="MobiDB-lite"/>
    </source>
</evidence>
<dbReference type="SMART" id="SM00225">
    <property type="entry name" value="BTB"/>
    <property type="match status" value="1"/>
</dbReference>
<evidence type="ECO:0000313" key="3">
    <source>
        <dbReference type="EMBL" id="CAD1538930.1"/>
    </source>
</evidence>
<dbReference type="AlphaFoldDB" id="A0A6V7IGX8"/>
<dbReference type="PANTHER" id="PTHR24413">
    <property type="entry name" value="SPECKLE-TYPE POZ PROTEIN"/>
    <property type="match status" value="1"/>
</dbReference>
<dbReference type="SUPFAM" id="SSF54695">
    <property type="entry name" value="POZ domain"/>
    <property type="match status" value="1"/>
</dbReference>
<gene>
    <name evidence="3" type="ORF">BBRV_LOCUS24969</name>
</gene>
<dbReference type="PROSITE" id="PS50097">
    <property type="entry name" value="BTB"/>
    <property type="match status" value="1"/>
</dbReference>
<dbReference type="Pfam" id="PF00651">
    <property type="entry name" value="BTB"/>
    <property type="match status" value="1"/>
</dbReference>
<dbReference type="EMBL" id="CADCXW020000003">
    <property type="protein sequence ID" value="CAD1538930.1"/>
    <property type="molecule type" value="Genomic_DNA"/>
</dbReference>
<evidence type="ECO:0000259" key="2">
    <source>
        <dbReference type="PROSITE" id="PS50097"/>
    </source>
</evidence>
<dbReference type="CDD" id="cd14733">
    <property type="entry name" value="BACK"/>
    <property type="match status" value="1"/>
</dbReference>
<reference evidence="3" key="1">
    <citation type="submission" date="2020-07" db="EMBL/GenBank/DDBJ databases">
        <authorList>
            <person name="Ferguson B K."/>
        </authorList>
    </citation>
    <scope>NUCLEOTIDE SEQUENCE</scope>
    <source>
        <strain evidence="3">L06</strain>
    </source>
</reference>
<protein>
    <recommendedName>
        <fullName evidence="2">BTB domain-containing protein</fullName>
    </recommendedName>
</protein>
<name>A0A6V7IGX8_9HYME</name>
<feature type="domain" description="BTB" evidence="2">
    <location>
        <begin position="225"/>
        <end position="287"/>
    </location>
</feature>
<dbReference type="Gene3D" id="3.30.710.10">
    <property type="entry name" value="Potassium Channel Kv1.1, Chain A"/>
    <property type="match status" value="1"/>
</dbReference>